<dbReference type="PANTHER" id="PTHR12087">
    <property type="entry name" value="ORIGIN RECOGNITION COMPLEX SUBUNIT 4"/>
    <property type="match status" value="1"/>
</dbReference>
<keyword evidence="4" id="KW-1185">Reference proteome</keyword>
<organism evidence="3 4">
    <name type="scientific">Chrysophaeum taylorii</name>
    <dbReference type="NCBI Taxonomy" id="2483200"/>
    <lineage>
        <taxon>Eukaryota</taxon>
        <taxon>Sar</taxon>
        <taxon>Stramenopiles</taxon>
        <taxon>Ochrophyta</taxon>
        <taxon>Pelagophyceae</taxon>
        <taxon>Pelagomonadales</taxon>
        <taxon>Pelagomonadaceae</taxon>
        <taxon>Chrysophaeum</taxon>
    </lineage>
</organism>
<dbReference type="InterPro" id="IPR016527">
    <property type="entry name" value="ORC4"/>
</dbReference>
<dbReference type="EMBL" id="JAQMWT010000161">
    <property type="protein sequence ID" value="KAJ8608732.1"/>
    <property type="molecule type" value="Genomic_DNA"/>
</dbReference>
<comment type="caution">
    <text evidence="3">The sequence shown here is derived from an EMBL/GenBank/DDBJ whole genome shotgun (WGS) entry which is preliminary data.</text>
</comment>
<dbReference type="Pfam" id="PF24883">
    <property type="entry name" value="NPHP3_N"/>
    <property type="match status" value="1"/>
</dbReference>
<dbReference type="InterPro" id="IPR027417">
    <property type="entry name" value="P-loop_NTPase"/>
</dbReference>
<dbReference type="Proteomes" id="UP001230188">
    <property type="component" value="Unassembled WGS sequence"/>
</dbReference>
<evidence type="ECO:0000313" key="3">
    <source>
        <dbReference type="EMBL" id="KAJ8608732.1"/>
    </source>
</evidence>
<gene>
    <name evidence="3" type="ORF">CTAYLR_007782</name>
</gene>
<feature type="domain" description="Nephrocystin 3-like N-terminal" evidence="2">
    <location>
        <begin position="63"/>
        <end position="217"/>
    </location>
</feature>
<dbReference type="AlphaFoldDB" id="A0AAD7UIX4"/>
<evidence type="ECO:0000259" key="2">
    <source>
        <dbReference type="Pfam" id="PF24883"/>
    </source>
</evidence>
<evidence type="ECO:0000313" key="4">
    <source>
        <dbReference type="Proteomes" id="UP001230188"/>
    </source>
</evidence>
<dbReference type="GO" id="GO:0005664">
    <property type="term" value="C:nuclear origin of replication recognition complex"/>
    <property type="evidence" value="ECO:0007669"/>
    <property type="project" value="TreeGrafter"/>
</dbReference>
<dbReference type="InterPro" id="IPR056884">
    <property type="entry name" value="NPHP3-like_N"/>
</dbReference>
<dbReference type="GO" id="GO:0003688">
    <property type="term" value="F:DNA replication origin binding"/>
    <property type="evidence" value="ECO:0007669"/>
    <property type="project" value="TreeGrafter"/>
</dbReference>
<name>A0AAD7UIX4_9STRA</name>
<evidence type="ECO:0000256" key="1">
    <source>
        <dbReference type="ARBA" id="ARBA00022737"/>
    </source>
</evidence>
<keyword evidence="1" id="KW-0677">Repeat</keyword>
<reference evidence="3" key="1">
    <citation type="submission" date="2023-01" db="EMBL/GenBank/DDBJ databases">
        <title>Metagenome sequencing of chrysophaentin producing Chrysophaeum taylorii.</title>
        <authorList>
            <person name="Davison J."/>
            <person name="Bewley C."/>
        </authorList>
    </citation>
    <scope>NUCLEOTIDE SEQUENCE</scope>
    <source>
        <strain evidence="3">NIES-1699</strain>
    </source>
</reference>
<dbReference type="Gene3D" id="3.40.50.300">
    <property type="entry name" value="P-loop containing nucleotide triphosphate hydrolases"/>
    <property type="match status" value="1"/>
</dbReference>
<accession>A0AAD7UIX4</accession>
<protein>
    <recommendedName>
        <fullName evidence="2">Nephrocystin 3-like N-terminal domain-containing protein</fullName>
    </recommendedName>
</protein>
<dbReference type="GO" id="GO:0006270">
    <property type="term" value="P:DNA replication initiation"/>
    <property type="evidence" value="ECO:0007669"/>
    <property type="project" value="TreeGrafter"/>
</dbReference>
<dbReference type="PANTHER" id="PTHR12087:SF0">
    <property type="entry name" value="ORIGIN RECOGNITION COMPLEX SUBUNIT 4"/>
    <property type="match status" value="1"/>
</dbReference>
<proteinExistence type="predicted"/>
<sequence length="445" mass="49774">MCWTRREIMEVQMPIKERLVVSPVKLWRKRRRESESSSVPALFGYEAQEREVYNRLKRAAVAGESTSLILCGYSGCGKHLLLARVLERLEREKEVPDYDVVHLSGEAHADASVALREVVRQIAARTESHRLASRYVDDLKVLVDELHRRRAEESAPLLVVLSRLELFASEHRQTLLYVLLDAIQSKEGCVVVVGITSDRHVLELFEKRVRSRLHNVHVSFGHVDARAVLSFLDDRLLASEETPYAVALAESWTRVKASPEFARELEDAIAVGMPVAWHAKVATLAVAALAPRAPLLTVEGWLRAVNDNSPNRSANWIKAIAALKPARLALVLAYLRFERDDKTDYNLDLAAKELAKLRQLNASAVCFHDDVLLKAQAALISMTVLKLGKKTARADARALEPATLRYAPVRLTGAVSLEDLFTALRQGALDCPTVLRQWVLQDVVA</sequence>
<dbReference type="SUPFAM" id="SSF52540">
    <property type="entry name" value="P-loop containing nucleoside triphosphate hydrolases"/>
    <property type="match status" value="1"/>
</dbReference>